<dbReference type="KEGG" id="bfs:BF9343_3423"/>
<keyword evidence="2" id="KW-1185">Reference proteome</keyword>
<dbReference type="Proteomes" id="UP000006731">
    <property type="component" value="Chromosome"/>
</dbReference>
<dbReference type="EMBL" id="CR626927">
    <property type="protein sequence ID" value="CAH09204.1"/>
    <property type="molecule type" value="Genomic_DNA"/>
</dbReference>
<reference evidence="1 2" key="1">
    <citation type="journal article" date="2005" name="Science">
        <title>Extensive DNA inversions in the B. fragilis genome control variable gene expression.</title>
        <authorList>
            <person name="Cerdeno-Tarraga A.M."/>
            <person name="Patrick S."/>
            <person name="Crosmann L."/>
            <person name="Blakely G."/>
            <person name="Abratt V."/>
            <person name="Lennard N."/>
            <person name="Duerden B."/>
            <person name="Poxton I."/>
            <person name="Harris B."/>
            <person name="Quail M.A."/>
            <person name="Barron A."/>
            <person name="Clarck L."/>
            <person name="Corton C."/>
            <person name="Doggett J."/>
            <person name="Holden M.T.G."/>
            <person name="Larke N."/>
            <person name="Line A."/>
            <person name="Lord A."/>
            <person name="Norbertczak H."/>
            <person name="Ormond D."/>
            <person name="Price C."/>
            <person name="Rabbinowitsch E."/>
            <person name="Woodward J."/>
            <person name="Barrel B.G."/>
            <person name="Parkhill J."/>
        </authorList>
    </citation>
    <scope>NUCLEOTIDE SEQUENCE [LARGE SCALE GENOMIC DNA]</scope>
    <source>
        <strain evidence="2">ATCC 25285 / DSM 2151 / CCUG 4856 / JCM 11019 / LMG 10263 / NCTC 9343 / Onslow / VPI 2553 / EN-2</strain>
    </source>
</reference>
<accession>Q5L9M3</accession>
<evidence type="ECO:0000313" key="1">
    <source>
        <dbReference type="EMBL" id="CAH09204.1"/>
    </source>
</evidence>
<dbReference type="PaxDb" id="272559-BF9343_3423"/>
<name>Q5L9M3_BACFN</name>
<sequence length="67" mass="7283">MTVNLLFTQTNLLMKTNFCRFLIGLVAFVVGIPVMAQTGPDKVKPFSHLSVSLNAGTLGEDSRLLLC</sequence>
<organism evidence="1 2">
    <name type="scientific">Bacteroides fragilis (strain ATCC 25285 / DSM 2151 / CCUG 4856 / JCM 11019 / LMG 10263 / NCTC 9343 / Onslow / VPI 2553 / EN-2)</name>
    <dbReference type="NCBI Taxonomy" id="272559"/>
    <lineage>
        <taxon>Bacteria</taxon>
        <taxon>Pseudomonadati</taxon>
        <taxon>Bacteroidota</taxon>
        <taxon>Bacteroidia</taxon>
        <taxon>Bacteroidales</taxon>
        <taxon>Bacteroidaceae</taxon>
        <taxon>Bacteroides</taxon>
    </lineage>
</organism>
<gene>
    <name evidence="1" type="ORF">BF9343_3423</name>
</gene>
<evidence type="ECO:0000313" key="2">
    <source>
        <dbReference type="Proteomes" id="UP000006731"/>
    </source>
</evidence>
<protein>
    <submittedName>
        <fullName evidence="1">Membrane protein</fullName>
    </submittedName>
</protein>
<dbReference type="AlphaFoldDB" id="Q5L9M3"/>
<proteinExistence type="predicted"/>
<dbReference type="HOGENOM" id="CLU_2803463_0_0_10"/>